<comment type="caution">
    <text evidence="7">The sequence shown here is derived from an EMBL/GenBank/DDBJ whole genome shotgun (WGS) entry which is preliminary data.</text>
</comment>
<dbReference type="InterPro" id="IPR012301">
    <property type="entry name" value="Malic_N_dom"/>
</dbReference>
<dbReference type="PIRSF" id="PIRSF036684">
    <property type="entry name" value="ME_PTA"/>
    <property type="match status" value="1"/>
</dbReference>
<evidence type="ECO:0000256" key="4">
    <source>
        <dbReference type="ARBA" id="ARBA00023268"/>
    </source>
</evidence>
<keyword evidence="8" id="KW-1185">Reference proteome</keyword>
<dbReference type="EC" id="1.1.1.40" evidence="7"/>
<dbReference type="SUPFAM" id="SSF51735">
    <property type="entry name" value="NAD(P)-binding Rossmann-fold domains"/>
    <property type="match status" value="1"/>
</dbReference>
<feature type="domain" description="Malic enzyme NAD-binding" evidence="5">
    <location>
        <begin position="164"/>
        <end position="400"/>
    </location>
</feature>
<gene>
    <name evidence="7" type="ORF">ACFS25_22705</name>
</gene>
<dbReference type="SMART" id="SM00919">
    <property type="entry name" value="Malic_M"/>
    <property type="match status" value="1"/>
</dbReference>
<dbReference type="InterPro" id="IPR012188">
    <property type="entry name" value="ME_PTA"/>
</dbReference>
<dbReference type="InterPro" id="IPR012302">
    <property type="entry name" value="Malic_NAD-bd"/>
</dbReference>
<dbReference type="InterPro" id="IPR046346">
    <property type="entry name" value="Aminoacid_DH-like_N_sf"/>
</dbReference>
<reference evidence="8" key="1">
    <citation type="journal article" date="2019" name="Int. J. Syst. Evol. Microbiol.">
        <title>The Global Catalogue of Microorganisms (GCM) 10K type strain sequencing project: providing services to taxonomists for standard genome sequencing and annotation.</title>
        <authorList>
            <consortium name="The Broad Institute Genomics Platform"/>
            <consortium name="The Broad Institute Genome Sequencing Center for Infectious Disease"/>
            <person name="Wu L."/>
            <person name="Ma J."/>
        </authorList>
    </citation>
    <scope>NUCLEOTIDE SEQUENCE [LARGE SCALE GENOMIC DNA]</scope>
    <source>
        <strain evidence="8">KCTC 52490</strain>
    </source>
</reference>
<dbReference type="Pfam" id="PF00390">
    <property type="entry name" value="malic"/>
    <property type="match status" value="1"/>
</dbReference>
<dbReference type="InterPro" id="IPR042113">
    <property type="entry name" value="P_AcTrfase_dom1"/>
</dbReference>
<dbReference type="Pfam" id="PF03949">
    <property type="entry name" value="Malic_M"/>
    <property type="match status" value="1"/>
</dbReference>
<dbReference type="EMBL" id="JBHUOM010000023">
    <property type="protein sequence ID" value="MFD2936610.1"/>
    <property type="molecule type" value="Genomic_DNA"/>
</dbReference>
<dbReference type="InterPro" id="IPR002505">
    <property type="entry name" value="PTA_PTB"/>
</dbReference>
<dbReference type="InterPro" id="IPR045213">
    <property type="entry name" value="Malic_NAD-bd_bact_type"/>
</dbReference>
<dbReference type="InterPro" id="IPR051674">
    <property type="entry name" value="Malate_Decarboxylase"/>
</dbReference>
<evidence type="ECO:0000259" key="5">
    <source>
        <dbReference type="SMART" id="SM00919"/>
    </source>
</evidence>
<sequence length="755" mass="82866">MIQKIRREDALDYHSKGRPGKLEVIPTKEYSTQRDLSLAYSPGVAEPCLAIEANPDDAFKYTAKGNLVAVISNGTAVLGLGDIGPAASKPVMEGKGLLFKIYADIDVFDIELNTKNVDEFVRTVKIMEPTFGGVNLEDIKAPECFEIEERLKREMNIPVMHDDQHGTAIVSGAALLNALELVQKKIETAKFVILGAGAAAISCARQYVALGANYENMVMFDVNGPLRTDRTDLSEIMRPFATTRDIHSLADAFIGADVFVGLSKGNIVSQDHIRSMAPDAIVFAMANPNPEINYDDAMAARPDIIMATGRSDYPNQVNNVLGFPYIFRGALDVRATEINEAMKLAATYALADLAKKPVPDLVNLAYGESNMVFGRTYILPKPVDPRLLSTVAPAVAKAAIESGVARLPITDWDAYEQQLARRLGQDNQISRVILTKAKANPKRVVFADAENLKVLKAAQQVRDEGIAHPILLGDRTKIEQLIKDNSLDLGQIPIVDPRAPEQDNLIQRFGEVYFEKRKRKGVNATEARKMMYYRNYFGAMMVETGEADALISGLTRSYPDTIRPALQIIGIEPGVKKVAGMYILLTKRGPLFFSDTTVNFNPTAEEIVEITELTAQTVERFNIKPRIALVTYSNFGSAKGDDAEKMNRAVEILQRKHPDMIVDGEIQAHLAFNTELLQQNHPFSKLVGEGANTLIFPNLSAANIAYNLMSEAAGFDTIGPILLGIRKPVYVLQLGSSEREIVNMVAIAVVEAQGK</sequence>
<dbReference type="InterPro" id="IPR037062">
    <property type="entry name" value="Malic_N_dom_sf"/>
</dbReference>
<dbReference type="SUPFAM" id="SSF53659">
    <property type="entry name" value="Isocitrate/Isopropylmalate dehydrogenase-like"/>
    <property type="match status" value="1"/>
</dbReference>
<evidence type="ECO:0000313" key="8">
    <source>
        <dbReference type="Proteomes" id="UP001597512"/>
    </source>
</evidence>
<dbReference type="InterPro" id="IPR036291">
    <property type="entry name" value="NAD(P)-bd_dom_sf"/>
</dbReference>
<dbReference type="InterPro" id="IPR042112">
    <property type="entry name" value="P_AcTrfase_dom2"/>
</dbReference>
<dbReference type="Gene3D" id="3.40.50.720">
    <property type="entry name" value="NAD(P)-binding Rossmann-like Domain"/>
    <property type="match status" value="1"/>
</dbReference>
<comment type="similarity">
    <text evidence="1">In the N-terminal section; belongs to the malic enzymes family.</text>
</comment>
<dbReference type="Gene3D" id="3.40.50.10950">
    <property type="match status" value="1"/>
</dbReference>
<accession>A0ABW6ART7</accession>
<comment type="similarity">
    <text evidence="2">In the C-terminal section; belongs to the phosphate acetyltransferase and butyryltransferase family.</text>
</comment>
<evidence type="ECO:0000256" key="1">
    <source>
        <dbReference type="ARBA" id="ARBA00007686"/>
    </source>
</evidence>
<dbReference type="SMART" id="SM01274">
    <property type="entry name" value="malic"/>
    <property type="match status" value="1"/>
</dbReference>
<protein>
    <submittedName>
        <fullName evidence="7">NADP-dependent malic enzyme</fullName>
        <ecNumber evidence="7">1.1.1.40</ecNumber>
    </submittedName>
</protein>
<keyword evidence="4" id="KW-0511">Multifunctional enzyme</keyword>
<feature type="domain" description="Malic enzyme N-terminal" evidence="6">
    <location>
        <begin position="19"/>
        <end position="152"/>
    </location>
</feature>
<dbReference type="Gene3D" id="3.40.50.10380">
    <property type="entry name" value="Malic enzyme, N-terminal domain"/>
    <property type="match status" value="1"/>
</dbReference>
<evidence type="ECO:0000256" key="2">
    <source>
        <dbReference type="ARBA" id="ARBA00008756"/>
    </source>
</evidence>
<dbReference type="Proteomes" id="UP001597512">
    <property type="component" value="Unassembled WGS sequence"/>
</dbReference>
<organism evidence="7 8">
    <name type="scientific">Spirosoma flavum</name>
    <dbReference type="NCBI Taxonomy" id="2048557"/>
    <lineage>
        <taxon>Bacteria</taxon>
        <taxon>Pseudomonadati</taxon>
        <taxon>Bacteroidota</taxon>
        <taxon>Cytophagia</taxon>
        <taxon>Cytophagales</taxon>
        <taxon>Cytophagaceae</taxon>
        <taxon>Spirosoma</taxon>
    </lineage>
</organism>
<evidence type="ECO:0000259" key="6">
    <source>
        <dbReference type="SMART" id="SM01274"/>
    </source>
</evidence>
<evidence type="ECO:0000313" key="7">
    <source>
        <dbReference type="EMBL" id="MFD2936610.1"/>
    </source>
</evidence>
<keyword evidence="3 7" id="KW-0560">Oxidoreductase</keyword>
<dbReference type="PANTHER" id="PTHR43237">
    <property type="entry name" value="NADP-DEPENDENT MALIC ENZYME"/>
    <property type="match status" value="1"/>
</dbReference>
<evidence type="ECO:0000256" key="3">
    <source>
        <dbReference type="ARBA" id="ARBA00023002"/>
    </source>
</evidence>
<dbReference type="SUPFAM" id="SSF53223">
    <property type="entry name" value="Aminoacid dehydrogenase-like, N-terminal domain"/>
    <property type="match status" value="1"/>
</dbReference>
<dbReference type="CDD" id="cd05311">
    <property type="entry name" value="NAD_bind_2_malic_enz"/>
    <property type="match status" value="1"/>
</dbReference>
<proteinExistence type="inferred from homology"/>
<dbReference type="RefSeq" id="WP_381505557.1">
    <property type="nucleotide sequence ID" value="NZ_JBHUOM010000023.1"/>
</dbReference>
<name>A0ABW6ART7_9BACT</name>
<dbReference type="GO" id="GO:0004473">
    <property type="term" value="F:malate dehydrogenase (decarboxylating) (NADP+) activity"/>
    <property type="evidence" value="ECO:0007669"/>
    <property type="project" value="UniProtKB-EC"/>
</dbReference>
<dbReference type="Pfam" id="PF01515">
    <property type="entry name" value="PTA_PTB"/>
    <property type="match status" value="1"/>
</dbReference>
<dbReference type="PANTHER" id="PTHR43237:SF4">
    <property type="entry name" value="NADP-DEPENDENT MALIC ENZYME"/>
    <property type="match status" value="1"/>
</dbReference>
<dbReference type="Gene3D" id="3.40.50.10750">
    <property type="entry name" value="Isocitrate/Isopropylmalate dehydrogenase-like"/>
    <property type="match status" value="1"/>
</dbReference>